<dbReference type="GO" id="GO:0005886">
    <property type="term" value="C:plasma membrane"/>
    <property type="evidence" value="ECO:0007669"/>
    <property type="project" value="TreeGrafter"/>
</dbReference>
<keyword evidence="1" id="KW-0812">Transmembrane</keyword>
<organism evidence="2 3">
    <name type="scientific">Teichococcus rhizosphaerae</name>
    <dbReference type="NCBI Taxonomy" id="1335062"/>
    <lineage>
        <taxon>Bacteria</taxon>
        <taxon>Pseudomonadati</taxon>
        <taxon>Pseudomonadota</taxon>
        <taxon>Alphaproteobacteria</taxon>
        <taxon>Acetobacterales</taxon>
        <taxon>Roseomonadaceae</taxon>
        <taxon>Roseomonas</taxon>
    </lineage>
</organism>
<evidence type="ECO:0000313" key="3">
    <source>
        <dbReference type="Proteomes" id="UP000223527"/>
    </source>
</evidence>
<reference evidence="2 3" key="1">
    <citation type="submission" date="2017-10" db="EMBL/GenBank/DDBJ databases">
        <authorList>
            <person name="Banno H."/>
            <person name="Chua N.-H."/>
        </authorList>
    </citation>
    <scope>NUCLEOTIDE SEQUENCE [LARGE SCALE GENOMIC DNA]</scope>
    <source>
        <strain evidence="2 3">YW11</strain>
    </source>
</reference>
<keyword evidence="3" id="KW-1185">Reference proteome</keyword>
<dbReference type="OrthoDB" id="9812349at2"/>
<evidence type="ECO:0000313" key="2">
    <source>
        <dbReference type="EMBL" id="PHK94928.1"/>
    </source>
</evidence>
<evidence type="ECO:0000256" key="1">
    <source>
        <dbReference type="SAM" id="Phobius"/>
    </source>
</evidence>
<feature type="transmembrane region" description="Helical" evidence="1">
    <location>
        <begin position="62"/>
        <end position="80"/>
    </location>
</feature>
<comment type="caution">
    <text evidence="2">The sequence shown here is derived from an EMBL/GenBank/DDBJ whole genome shotgun (WGS) entry which is preliminary data.</text>
</comment>
<sequence>MLLRWISFSGRISLGRFWLAYVLPLIGLQLLALAVDLALFGWSGWSIRRGLVPSAEAAEGQAVFYVASFSGPVSAAWSWLSLVPGFAGMTRRWHDRGRSGWWSLLLLVPVIGWLWVFFSLFCRDGQRGPNRYGPDPLEAGPPEARG</sequence>
<name>A0A2C7A4D9_9PROT</name>
<keyword evidence="1" id="KW-1133">Transmembrane helix</keyword>
<proteinExistence type="predicted"/>
<feature type="transmembrane region" description="Helical" evidence="1">
    <location>
        <begin position="20"/>
        <end position="42"/>
    </location>
</feature>
<dbReference type="EMBL" id="PDNU01000017">
    <property type="protein sequence ID" value="PHK94928.1"/>
    <property type="molecule type" value="Genomic_DNA"/>
</dbReference>
<dbReference type="InterPro" id="IPR008523">
    <property type="entry name" value="DUF805"/>
</dbReference>
<gene>
    <name evidence="2" type="ORF">CR162_10850</name>
</gene>
<keyword evidence="1" id="KW-0472">Membrane</keyword>
<protein>
    <submittedName>
        <fullName evidence="2">DUF805 domain-containing protein</fullName>
    </submittedName>
</protein>
<dbReference type="Pfam" id="PF05656">
    <property type="entry name" value="DUF805"/>
    <property type="match status" value="1"/>
</dbReference>
<dbReference type="PANTHER" id="PTHR34980">
    <property type="entry name" value="INNER MEMBRANE PROTEIN-RELATED-RELATED"/>
    <property type="match status" value="1"/>
</dbReference>
<dbReference type="AlphaFoldDB" id="A0A2C7A4D9"/>
<dbReference type="Proteomes" id="UP000223527">
    <property type="component" value="Unassembled WGS sequence"/>
</dbReference>
<feature type="transmembrane region" description="Helical" evidence="1">
    <location>
        <begin position="100"/>
        <end position="122"/>
    </location>
</feature>
<accession>A0A2C7A4D9</accession>